<feature type="domain" description="DUF403" evidence="1">
    <location>
        <begin position="630"/>
        <end position="955"/>
    </location>
</feature>
<dbReference type="PANTHER" id="PTHR34595:SF2">
    <property type="entry name" value="BLR2978 PROTEIN"/>
    <property type="match status" value="1"/>
</dbReference>
<organism evidence="3 4">
    <name type="scientific">Paraburkholderia rhizosphaerae</name>
    <dbReference type="NCBI Taxonomy" id="480658"/>
    <lineage>
        <taxon>Bacteria</taxon>
        <taxon>Pseudomonadati</taxon>
        <taxon>Pseudomonadota</taxon>
        <taxon>Betaproteobacteria</taxon>
        <taxon>Burkholderiales</taxon>
        <taxon>Burkholderiaceae</taxon>
        <taxon>Paraburkholderia</taxon>
    </lineage>
</organism>
<dbReference type="EMBL" id="SORE01000005">
    <property type="protein sequence ID" value="TDY52357.1"/>
    <property type="molecule type" value="Genomic_DNA"/>
</dbReference>
<comment type="caution">
    <text evidence="3">The sequence shown here is derived from an EMBL/GenBank/DDBJ whole genome shotgun (WGS) entry which is preliminary data.</text>
</comment>
<gene>
    <name evidence="3" type="ORF">BX592_105241</name>
</gene>
<feature type="domain" description="Circularly permuted ATP-grasp type 2" evidence="2">
    <location>
        <begin position="190"/>
        <end position="581"/>
    </location>
</feature>
<evidence type="ECO:0000313" key="3">
    <source>
        <dbReference type="EMBL" id="TDY52357.1"/>
    </source>
</evidence>
<evidence type="ECO:0000313" key="4">
    <source>
        <dbReference type="Proteomes" id="UP000295509"/>
    </source>
</evidence>
<dbReference type="Gene3D" id="3.40.50.11290">
    <property type="match status" value="1"/>
</dbReference>
<dbReference type="Pfam" id="PF14403">
    <property type="entry name" value="CP_ATPgrasp_2"/>
    <property type="match status" value="1"/>
</dbReference>
<proteinExistence type="predicted"/>
<dbReference type="InterPro" id="IPR051680">
    <property type="entry name" value="ATP-dep_Glu-Cys_Ligase-2"/>
</dbReference>
<keyword evidence="4" id="KW-1185">Reference proteome</keyword>
<dbReference type="Proteomes" id="UP000295509">
    <property type="component" value="Unassembled WGS sequence"/>
</dbReference>
<dbReference type="AlphaFoldDB" id="A0A4R8LWM7"/>
<evidence type="ECO:0000259" key="2">
    <source>
        <dbReference type="Pfam" id="PF14403"/>
    </source>
</evidence>
<protein>
    <submittedName>
        <fullName evidence="3">Putative circularly permuted ATP-grasp superfamily protein</fullName>
    </submittedName>
</protein>
<dbReference type="Pfam" id="PF04168">
    <property type="entry name" value="Alpha-E"/>
    <property type="match status" value="1"/>
</dbReference>
<dbReference type="InterPro" id="IPR007296">
    <property type="entry name" value="DUF403"/>
</dbReference>
<dbReference type="SUPFAM" id="SSF56059">
    <property type="entry name" value="Glutathione synthetase ATP-binding domain-like"/>
    <property type="match status" value="1"/>
</dbReference>
<dbReference type="PANTHER" id="PTHR34595">
    <property type="entry name" value="BLR5612 PROTEIN"/>
    <property type="match status" value="1"/>
</dbReference>
<name>A0A4R8LWM7_9BURK</name>
<reference evidence="3 4" key="1">
    <citation type="submission" date="2019-03" db="EMBL/GenBank/DDBJ databases">
        <title>Genomic Encyclopedia of Type Strains, Phase III (KMG-III): the genomes of soil and plant-associated and newly described type strains.</title>
        <authorList>
            <person name="Whitman W."/>
        </authorList>
    </citation>
    <scope>NUCLEOTIDE SEQUENCE [LARGE SCALE GENOMIC DNA]</scope>
    <source>
        <strain evidence="3 4">LMG 29544</strain>
    </source>
</reference>
<dbReference type="InterPro" id="IPR025841">
    <property type="entry name" value="CP_ATPgrasp_2"/>
</dbReference>
<evidence type="ECO:0000259" key="1">
    <source>
        <dbReference type="Pfam" id="PF04168"/>
    </source>
</evidence>
<sequence length="967" mass="104864">MRVAWRIRLTSKRRKVHTASRAASSWCGAGGEARQAAGSGIGRAISGCQYHVANPAERGNQAFPITYTTRKAGAGDARFPLSGDPKNRQPDTILAFQSTFPFEAAASRADALALLRALPVREGHWDELRDASGALREPWRRFFEWLGDEGVAGLDAHTASIDQQIRDNDISYNVYADKGEPRPWALDLLPFLIDESDWALIERGVVQRARLLNALVADVYGPQTLLLHGQLPPALVHGHPGYLRAVKGFTPPGGQFLQVVGVDLARGPGGNWTVMSHRTEAPSGLGYALENRLIVSSLFGNAFREMHVCRLAPSYSQLISTLAQLARATIRDDAPDGGAQQQLARISLLSPGPFSETYFEHVFLARYLGVTLVEGKDLTVRGDMLYLKTLAGLERVHVLLRRLDDAFCDPVELRADSTIGVPGLLQVMRAGNVIVSNVPGSGFVESPALHGFLPGIAAALLDETLLLPDVPTWWCGERAAREHAFTQLEEAFLVPTWPALAARASDGVPGMASGTQRLAAWCGRIDDAPDAFTIQQPLPYSCTPRYESGALGNRPSVLRVYAIADLNGGWHVLPGGFTRLAAHGQTSVSMQFGGSSADTWVLSSQPSSTFTLLPSPLQPADLARKHRTVSSRDAENLFWAGRYGERAENNVRLLRLILGSLESNDAGTMFPTLVELAVQFGLVQQGDMLANPSPQSFERTLVANLHESAGAASIGQNLASMARSSGEIRGRLSNDHWRTILAARNDFRDVLSTLTPAVASPAGDTRGRTRDTRVTLTDALEHLAMQLSAISGAQGDRMTRDEAWRLQFAGRHIERVWAMATILRVVASHRQLATPAGFDLLLQLFDSTLTYRSLYPGRFEIAALIDLLVVEPTNPRGLYGVYKRLCAKLDDISLAAGGTRHRPFNDLLPPAASLPPLDRLCATDASGAYAELIDICDRAAGWVSVAANHISARYFSHANTLAAQVSP</sequence>
<accession>A0A4R8LWM7</accession>